<name>A9FYX3_SORC5</name>
<evidence type="ECO:0000313" key="2">
    <source>
        <dbReference type="Proteomes" id="UP000002139"/>
    </source>
</evidence>
<organism evidence="1 2">
    <name type="scientific">Sorangium cellulosum (strain So ce56)</name>
    <name type="common">Polyangium cellulosum (strain So ce56)</name>
    <dbReference type="NCBI Taxonomy" id="448385"/>
    <lineage>
        <taxon>Bacteria</taxon>
        <taxon>Pseudomonadati</taxon>
        <taxon>Myxococcota</taxon>
        <taxon>Polyangia</taxon>
        <taxon>Polyangiales</taxon>
        <taxon>Polyangiaceae</taxon>
        <taxon>Sorangium</taxon>
    </lineage>
</organism>
<reference evidence="1 2" key="1">
    <citation type="journal article" date="2007" name="Nat. Biotechnol.">
        <title>Complete genome sequence of the myxobacterium Sorangium cellulosum.</title>
        <authorList>
            <person name="Schneiker S."/>
            <person name="Perlova O."/>
            <person name="Kaiser O."/>
            <person name="Gerth K."/>
            <person name="Alici A."/>
            <person name="Altmeyer M.O."/>
            <person name="Bartels D."/>
            <person name="Bekel T."/>
            <person name="Beyer S."/>
            <person name="Bode E."/>
            <person name="Bode H.B."/>
            <person name="Bolten C.J."/>
            <person name="Choudhuri J.V."/>
            <person name="Doss S."/>
            <person name="Elnakady Y.A."/>
            <person name="Frank B."/>
            <person name="Gaigalat L."/>
            <person name="Goesmann A."/>
            <person name="Groeger C."/>
            <person name="Gross F."/>
            <person name="Jelsbak L."/>
            <person name="Jelsbak L."/>
            <person name="Kalinowski J."/>
            <person name="Kegler C."/>
            <person name="Knauber T."/>
            <person name="Konietzny S."/>
            <person name="Kopp M."/>
            <person name="Krause L."/>
            <person name="Krug D."/>
            <person name="Linke B."/>
            <person name="Mahmud T."/>
            <person name="Martinez-Arias R."/>
            <person name="McHardy A.C."/>
            <person name="Merai M."/>
            <person name="Meyer F."/>
            <person name="Mormann S."/>
            <person name="Munoz-Dorado J."/>
            <person name="Perez J."/>
            <person name="Pradella S."/>
            <person name="Rachid S."/>
            <person name="Raddatz G."/>
            <person name="Rosenau F."/>
            <person name="Rueckert C."/>
            <person name="Sasse F."/>
            <person name="Scharfe M."/>
            <person name="Schuster S.C."/>
            <person name="Suen G."/>
            <person name="Treuner-Lange A."/>
            <person name="Velicer G.J."/>
            <person name="Vorholter F.-J."/>
            <person name="Weissman K.J."/>
            <person name="Welch R.D."/>
            <person name="Wenzel S.C."/>
            <person name="Whitworth D.E."/>
            <person name="Wilhelm S."/>
            <person name="Wittmann C."/>
            <person name="Bloecker H."/>
            <person name="Puehler A."/>
            <person name="Mueller R."/>
        </authorList>
    </citation>
    <scope>NUCLEOTIDE SEQUENCE [LARGE SCALE GENOMIC DNA]</scope>
    <source>
        <strain evidence="2">So ce56</strain>
    </source>
</reference>
<dbReference type="HOGENOM" id="CLU_2604214_0_0_7"/>
<dbReference type="EMBL" id="AM746676">
    <property type="protein sequence ID" value="CAN98688.1"/>
    <property type="molecule type" value="Genomic_DNA"/>
</dbReference>
<evidence type="ECO:0000313" key="1">
    <source>
        <dbReference type="EMBL" id="CAN98688.1"/>
    </source>
</evidence>
<dbReference type="AlphaFoldDB" id="A9FYX3"/>
<dbReference type="KEGG" id="scl:sce8518"/>
<keyword evidence="2" id="KW-1185">Reference proteome</keyword>
<dbReference type="Proteomes" id="UP000002139">
    <property type="component" value="Chromosome"/>
</dbReference>
<protein>
    <submittedName>
        <fullName evidence="1">Uncharacterized protein</fullName>
    </submittedName>
</protein>
<proteinExistence type="predicted"/>
<gene>
    <name evidence="1" type="ordered locus">sce8518</name>
</gene>
<sequence>MLFRDFSSVASRETITVAIAPARAPARMGIMAEMTLRKEITDISCCWDAVDEVERIRFSKRRACSNGARRWASLFDCNE</sequence>
<accession>A9FYX3</accession>